<name>A0A0R2B5B0_9LACO</name>
<reference evidence="7 8" key="1">
    <citation type="journal article" date="2015" name="Genome Announc.">
        <title>Expanding the biotechnology potential of lactobacilli through comparative genomics of 213 strains and associated genera.</title>
        <authorList>
            <person name="Sun Z."/>
            <person name="Harris H.M."/>
            <person name="McCann A."/>
            <person name="Guo C."/>
            <person name="Argimon S."/>
            <person name="Zhang W."/>
            <person name="Yang X."/>
            <person name="Jeffery I.B."/>
            <person name="Cooney J.C."/>
            <person name="Kagawa T.F."/>
            <person name="Liu W."/>
            <person name="Song Y."/>
            <person name="Salvetti E."/>
            <person name="Wrobel A."/>
            <person name="Rasinkangas P."/>
            <person name="Parkhill J."/>
            <person name="Rea M.C."/>
            <person name="O'Sullivan O."/>
            <person name="Ritari J."/>
            <person name="Douillard F.P."/>
            <person name="Paul Ross R."/>
            <person name="Yang R."/>
            <person name="Briner A.E."/>
            <person name="Felis G.E."/>
            <person name="de Vos W.M."/>
            <person name="Barrangou R."/>
            <person name="Klaenhammer T.R."/>
            <person name="Caufield P.W."/>
            <person name="Cui Y."/>
            <person name="Zhang H."/>
            <person name="O'Toole P.W."/>
        </authorList>
    </citation>
    <scope>NUCLEOTIDE SEQUENCE [LARGE SCALE GENOMIC DNA]</scope>
    <source>
        <strain evidence="7 8">DSM 20452</strain>
    </source>
</reference>
<feature type="domain" description="Helicase ATP-binding" evidence="5">
    <location>
        <begin position="116"/>
        <end position="268"/>
    </location>
</feature>
<evidence type="ECO:0000256" key="4">
    <source>
        <dbReference type="SAM" id="Coils"/>
    </source>
</evidence>
<dbReference type="InterPro" id="IPR014001">
    <property type="entry name" value="Helicase_ATP-bd"/>
</dbReference>
<gene>
    <name evidence="7" type="ORF">FC48_GL001165</name>
</gene>
<comment type="caution">
    <text evidence="7">The sequence shown here is derived from an EMBL/GenBank/DDBJ whole genome shotgun (WGS) entry which is preliminary data.</text>
</comment>
<dbReference type="Pfam" id="PF00271">
    <property type="entry name" value="Helicase_C"/>
    <property type="match status" value="1"/>
</dbReference>
<dbReference type="SMART" id="SM00490">
    <property type="entry name" value="HELICc"/>
    <property type="match status" value="1"/>
</dbReference>
<dbReference type="InterPro" id="IPR001650">
    <property type="entry name" value="Helicase_C-like"/>
</dbReference>
<dbReference type="PANTHER" id="PTHR30580:SF1">
    <property type="entry name" value="COMF OPERON PROTEIN 1"/>
    <property type="match status" value="1"/>
</dbReference>
<dbReference type="AlphaFoldDB" id="A0A0R2B5B0"/>
<accession>A0A0R2B5B0</accession>
<keyword evidence="2" id="KW-0067">ATP-binding</keyword>
<organism evidence="7 8">
    <name type="scientific">Ligilactobacillus murinus DSM 20452 = NBRC 14221</name>
    <dbReference type="NCBI Taxonomy" id="1423772"/>
    <lineage>
        <taxon>Bacteria</taxon>
        <taxon>Bacillati</taxon>
        <taxon>Bacillota</taxon>
        <taxon>Bacilli</taxon>
        <taxon>Lactobacillales</taxon>
        <taxon>Lactobacillaceae</taxon>
        <taxon>Ligilactobacillus</taxon>
    </lineage>
</organism>
<evidence type="ECO:0000313" key="7">
    <source>
        <dbReference type="EMBL" id="KRM73140.1"/>
    </source>
</evidence>
<dbReference type="SUPFAM" id="SSF52540">
    <property type="entry name" value="P-loop containing nucleoside triphosphate hydrolases"/>
    <property type="match status" value="1"/>
</dbReference>
<dbReference type="Proteomes" id="UP000051612">
    <property type="component" value="Unassembled WGS sequence"/>
</dbReference>
<dbReference type="Pfam" id="PF04851">
    <property type="entry name" value="ResIII"/>
    <property type="match status" value="1"/>
</dbReference>
<dbReference type="PANTHER" id="PTHR30580">
    <property type="entry name" value="PRIMOSOMAL PROTEIN N"/>
    <property type="match status" value="1"/>
</dbReference>
<feature type="domain" description="Helicase C-terminal" evidence="6">
    <location>
        <begin position="300"/>
        <end position="447"/>
    </location>
</feature>
<dbReference type="PROSITE" id="PS51192">
    <property type="entry name" value="HELICASE_ATP_BIND_1"/>
    <property type="match status" value="1"/>
</dbReference>
<proteinExistence type="predicted"/>
<dbReference type="EMBL" id="AYYN01000152">
    <property type="protein sequence ID" value="KRM73140.1"/>
    <property type="molecule type" value="Genomic_DNA"/>
</dbReference>
<dbReference type="GO" id="GO:0043138">
    <property type="term" value="F:3'-5' DNA helicase activity"/>
    <property type="evidence" value="ECO:0007669"/>
    <property type="project" value="TreeGrafter"/>
</dbReference>
<dbReference type="GO" id="GO:0016787">
    <property type="term" value="F:hydrolase activity"/>
    <property type="evidence" value="ECO:0007669"/>
    <property type="project" value="InterPro"/>
</dbReference>
<dbReference type="RefSeq" id="WP_056959866.1">
    <property type="nucleotide sequence ID" value="NZ_AYYN01000152.1"/>
</dbReference>
<protein>
    <submittedName>
        <fullName evidence="7">Superfamily II DNA RNA helicase</fullName>
    </submittedName>
</protein>
<evidence type="ECO:0000256" key="3">
    <source>
        <dbReference type="ARBA" id="ARBA00023125"/>
    </source>
</evidence>
<keyword evidence="7" id="KW-0347">Helicase</keyword>
<evidence type="ECO:0000259" key="6">
    <source>
        <dbReference type="PROSITE" id="PS51194"/>
    </source>
</evidence>
<evidence type="ECO:0000259" key="5">
    <source>
        <dbReference type="PROSITE" id="PS51192"/>
    </source>
</evidence>
<dbReference type="Gene3D" id="3.40.50.300">
    <property type="entry name" value="P-loop containing nucleotide triphosphate hydrolases"/>
    <property type="match status" value="2"/>
</dbReference>
<dbReference type="GO" id="GO:0006302">
    <property type="term" value="P:double-strand break repair"/>
    <property type="evidence" value="ECO:0007669"/>
    <property type="project" value="TreeGrafter"/>
</dbReference>
<dbReference type="SMART" id="SM00487">
    <property type="entry name" value="DEXDc"/>
    <property type="match status" value="1"/>
</dbReference>
<dbReference type="GO" id="GO:0006310">
    <property type="term" value="P:DNA recombination"/>
    <property type="evidence" value="ECO:0007669"/>
    <property type="project" value="TreeGrafter"/>
</dbReference>
<keyword evidence="4" id="KW-0175">Coiled coil</keyword>
<dbReference type="CDD" id="cd17925">
    <property type="entry name" value="DEXDc_ComFA"/>
    <property type="match status" value="1"/>
</dbReference>
<dbReference type="GO" id="GO:0005524">
    <property type="term" value="F:ATP binding"/>
    <property type="evidence" value="ECO:0007669"/>
    <property type="project" value="UniProtKB-KW"/>
</dbReference>
<keyword evidence="7" id="KW-0378">Hydrolase</keyword>
<evidence type="ECO:0000256" key="1">
    <source>
        <dbReference type="ARBA" id="ARBA00022741"/>
    </source>
</evidence>
<sequence length="448" mass="51573">MEKTLNLLMGRQLSGPQLKALGVALDSTKLKQRPAVIVKKGRIFCQRCGFQAPRANYTLPDKSYYCPACLAWGRLTTTMSLYSIPEANDFKKYSQDPLEKKPRLSLWQKKAAKELLQTVKRKQERLLWAVTGAGKTEMLFEALNFALLDQQRVCLATPRVDVCNELYPRLCQAFPKVKSCLLYQNSGQEYTYTQLVVCTVHQLLRFYHAFDLLVIDEVDAFPYVNDRQLHYAVTHAKKINSSTLYLTATPDRYLKQQIHQNKLAVTCLPLRHHRHLLPEITLVKLRFPKQKIEERTKKYLIKWVKNKIPFLVFVPQIAMLKPILKEIQHLWPTLNGECVSALDPDRLQKVKNLRAGIDQYLVTTTILERGITIPRLNVMVLQADAPLFSETVLVQIAGRVGRDKDYPSGEVVFTYQEMTFALRAAKKQIKLLNQKAEQLLKNDEMSTL</sequence>
<evidence type="ECO:0000313" key="8">
    <source>
        <dbReference type="Proteomes" id="UP000051612"/>
    </source>
</evidence>
<dbReference type="GO" id="GO:0003677">
    <property type="term" value="F:DNA binding"/>
    <property type="evidence" value="ECO:0007669"/>
    <property type="project" value="UniProtKB-KW"/>
</dbReference>
<dbReference type="InterPro" id="IPR027417">
    <property type="entry name" value="P-loop_NTPase"/>
</dbReference>
<dbReference type="GO" id="GO:0006270">
    <property type="term" value="P:DNA replication initiation"/>
    <property type="evidence" value="ECO:0007669"/>
    <property type="project" value="TreeGrafter"/>
</dbReference>
<dbReference type="InterPro" id="IPR006935">
    <property type="entry name" value="Helicase/UvrB_N"/>
</dbReference>
<dbReference type="PATRIC" id="fig|1423772.3.peg.1252"/>
<keyword evidence="3" id="KW-0238">DNA-binding</keyword>
<evidence type="ECO:0000256" key="2">
    <source>
        <dbReference type="ARBA" id="ARBA00022840"/>
    </source>
</evidence>
<keyword evidence="1" id="KW-0547">Nucleotide-binding</keyword>
<dbReference type="PROSITE" id="PS51194">
    <property type="entry name" value="HELICASE_CTER"/>
    <property type="match status" value="1"/>
</dbReference>
<feature type="coiled-coil region" evidence="4">
    <location>
        <begin position="415"/>
        <end position="442"/>
    </location>
</feature>